<reference evidence="2" key="1">
    <citation type="submission" date="2020-04" db="EMBL/GenBank/DDBJ databases">
        <authorList>
            <person name="Chiriac C."/>
            <person name="Salcher M."/>
            <person name="Ghai R."/>
            <person name="Kavagutti S V."/>
        </authorList>
    </citation>
    <scope>NUCLEOTIDE SEQUENCE</scope>
</reference>
<gene>
    <name evidence="2" type="ORF">UFOVP670_19</name>
</gene>
<dbReference type="EMBL" id="LR796632">
    <property type="protein sequence ID" value="CAB4155452.1"/>
    <property type="molecule type" value="Genomic_DNA"/>
</dbReference>
<keyword evidence="1" id="KW-0812">Transmembrane</keyword>
<feature type="transmembrane region" description="Helical" evidence="1">
    <location>
        <begin position="24"/>
        <end position="42"/>
    </location>
</feature>
<proteinExistence type="predicted"/>
<keyword evidence="1" id="KW-1133">Transmembrane helix</keyword>
<accession>A0A6J5NA70</accession>
<name>A0A6J5NA70_9CAUD</name>
<evidence type="ECO:0000313" key="2">
    <source>
        <dbReference type="EMBL" id="CAB4155452.1"/>
    </source>
</evidence>
<sequence>MTGGFYPGPGPDRQFVPITRGQSAAILAICGAILALAILGAVI</sequence>
<protein>
    <submittedName>
        <fullName evidence="2">Uncharacterized protein</fullName>
    </submittedName>
</protein>
<keyword evidence="1" id="KW-0472">Membrane</keyword>
<organism evidence="2">
    <name type="scientific">uncultured Caudovirales phage</name>
    <dbReference type="NCBI Taxonomy" id="2100421"/>
    <lineage>
        <taxon>Viruses</taxon>
        <taxon>Duplodnaviria</taxon>
        <taxon>Heunggongvirae</taxon>
        <taxon>Uroviricota</taxon>
        <taxon>Caudoviricetes</taxon>
        <taxon>Peduoviridae</taxon>
        <taxon>Maltschvirus</taxon>
        <taxon>Maltschvirus maltsch</taxon>
    </lineage>
</organism>
<evidence type="ECO:0000256" key="1">
    <source>
        <dbReference type="SAM" id="Phobius"/>
    </source>
</evidence>